<dbReference type="InterPro" id="IPR020557">
    <property type="entry name" value="Fumarate_lyase_CS"/>
</dbReference>
<dbReference type="GO" id="GO:0004056">
    <property type="term" value="F:argininosuccinate lyase activity"/>
    <property type="evidence" value="ECO:0007669"/>
    <property type="project" value="UniProtKB-UniRule"/>
</dbReference>
<dbReference type="InterPro" id="IPR009049">
    <property type="entry name" value="Argininosuccinate_lyase"/>
</dbReference>
<evidence type="ECO:0000256" key="5">
    <source>
        <dbReference type="ARBA" id="ARBA00012338"/>
    </source>
</evidence>
<dbReference type="Gene3D" id="1.20.200.10">
    <property type="entry name" value="Fumarase/aspartase (Central domain)"/>
    <property type="match status" value="1"/>
</dbReference>
<dbReference type="HAMAP" id="MF_00006">
    <property type="entry name" value="Arg_succ_lyase"/>
    <property type="match status" value="1"/>
</dbReference>
<keyword evidence="6 10" id="KW-0963">Cytoplasm</keyword>
<dbReference type="Pfam" id="PF14698">
    <property type="entry name" value="ASL_C2"/>
    <property type="match status" value="1"/>
</dbReference>
<dbReference type="NCBIfam" id="TIGR00838">
    <property type="entry name" value="argH"/>
    <property type="match status" value="1"/>
</dbReference>
<evidence type="ECO:0000256" key="7">
    <source>
        <dbReference type="ARBA" id="ARBA00022571"/>
    </source>
</evidence>
<dbReference type="InterPro" id="IPR029419">
    <property type="entry name" value="Arg_succ_lyase_C"/>
</dbReference>
<evidence type="ECO:0000256" key="10">
    <source>
        <dbReference type="HAMAP-Rule" id="MF_00006"/>
    </source>
</evidence>
<dbReference type="RefSeq" id="WP_307904418.1">
    <property type="nucleotide sequence ID" value="NZ_AP027059.1"/>
</dbReference>
<comment type="similarity">
    <text evidence="10">Belongs to the lyase 1 family. Argininosuccinate lyase subfamily.</text>
</comment>
<dbReference type="GO" id="GO:0042450">
    <property type="term" value="P:L-arginine biosynthetic process via ornithine"/>
    <property type="evidence" value="ECO:0007669"/>
    <property type="project" value="UniProtKB-UniRule"/>
</dbReference>
<keyword evidence="14" id="KW-1185">Reference proteome</keyword>
<comment type="pathway">
    <text evidence="3 10">Amino-acid biosynthesis; L-arginine biosynthesis; L-arginine from L-ornithine and carbamoyl phosphate: step 3/3.</text>
</comment>
<dbReference type="GO" id="GO:0005829">
    <property type="term" value="C:cytosol"/>
    <property type="evidence" value="ECO:0007669"/>
    <property type="project" value="TreeGrafter"/>
</dbReference>
<dbReference type="Proteomes" id="UP001321582">
    <property type="component" value="Chromosome"/>
</dbReference>
<keyword evidence="7 10" id="KW-0055">Arginine biosynthesis</keyword>
<reference evidence="13 14" key="1">
    <citation type="submission" date="2022-11" db="EMBL/GenBank/DDBJ databases">
        <title>Haliovirga abyssi gen. nov., sp. nov., a mesophilic fermentative bacterium isolated from the Iheya North hydrothermal field and the proposal of Haliovirgaceae fam. nov.</title>
        <authorList>
            <person name="Miyazaki U."/>
            <person name="Tame A."/>
            <person name="Miyazaki J."/>
            <person name="Takai K."/>
            <person name="Sawayama S."/>
            <person name="Kitajima M."/>
            <person name="Okamoto A."/>
            <person name="Nakagawa S."/>
        </authorList>
    </citation>
    <scope>NUCLEOTIDE SEQUENCE [LARGE SCALE GENOMIC DNA]</scope>
    <source>
        <strain evidence="13 14">IC12</strain>
    </source>
</reference>
<dbReference type="PRINTS" id="PR00145">
    <property type="entry name" value="ARGSUCLYASE"/>
</dbReference>
<dbReference type="AlphaFoldDB" id="A0AAU9D0H2"/>
<evidence type="ECO:0000256" key="6">
    <source>
        <dbReference type="ARBA" id="ARBA00022490"/>
    </source>
</evidence>
<proteinExistence type="inferred from homology"/>
<dbReference type="KEGG" id="haby:HLVA_00280"/>
<dbReference type="PRINTS" id="PR00149">
    <property type="entry name" value="FUMRATELYASE"/>
</dbReference>
<comment type="subcellular location">
    <subcellularLocation>
        <location evidence="2 10">Cytoplasm</location>
    </subcellularLocation>
</comment>
<comment type="catalytic activity">
    <reaction evidence="1 10">
        <text>2-(N(omega)-L-arginino)succinate = fumarate + L-arginine</text>
        <dbReference type="Rhea" id="RHEA:24020"/>
        <dbReference type="ChEBI" id="CHEBI:29806"/>
        <dbReference type="ChEBI" id="CHEBI:32682"/>
        <dbReference type="ChEBI" id="CHEBI:57472"/>
        <dbReference type="EC" id="4.3.2.1"/>
    </reaction>
</comment>
<evidence type="ECO:0000259" key="12">
    <source>
        <dbReference type="Pfam" id="PF14698"/>
    </source>
</evidence>
<keyword evidence="9 10" id="KW-0456">Lyase</keyword>
<dbReference type="CDD" id="cd01359">
    <property type="entry name" value="Argininosuccinate_lyase"/>
    <property type="match status" value="1"/>
</dbReference>
<dbReference type="InterPro" id="IPR024083">
    <property type="entry name" value="Fumarase/histidase_N"/>
</dbReference>
<dbReference type="PANTHER" id="PTHR43814">
    <property type="entry name" value="ARGININOSUCCINATE LYASE"/>
    <property type="match status" value="1"/>
</dbReference>
<dbReference type="PANTHER" id="PTHR43814:SF1">
    <property type="entry name" value="ARGININOSUCCINATE LYASE"/>
    <property type="match status" value="1"/>
</dbReference>
<dbReference type="Gene3D" id="1.10.40.30">
    <property type="entry name" value="Fumarase/aspartase (C-terminal domain)"/>
    <property type="match status" value="1"/>
</dbReference>
<evidence type="ECO:0000256" key="8">
    <source>
        <dbReference type="ARBA" id="ARBA00022605"/>
    </source>
</evidence>
<sequence length="465" mass="53271">MAKLWGGRFKNNTSEIMDKFNASITFDKRMYEEDIRGSVAHSKMLAKQGIIKEEEQKKIEEGLFRILEEIKKDEFEFLISDEDIHMSIEKRLIEITGTVGGKLHTARSRNDQVAVDIRLYLRKEIKEIEDLLKELQYVIVKKAEENKKVILPGYTHLQRAQPIVFGHHLMAYYEMIKRDLDRLKDCYKRVNQSPLGAGALAGTTFPIDREYVAKELGFEKATENSLDSVSDRDFIIELNFVISMIMMHLSRFSEEIVLWSTTEFGFVTLDDRYSTGSSIMPQKKNPDAAELVRGKTGRVYGNLMGILTVMKGLPLAYNKDTQEDKEGVFDSIDTVKLSLNVFVGMLETLKINEENMKNAIYAGFTNATDVADYLAKKGMPFRDAHKVVGEIVLYCEQNKKLISDMKLEEYNKFSELFEEDITEKASIEGCVRERKSYGGTAYVEVERQIENAKKELKIGGWNGNN</sequence>
<evidence type="ECO:0000256" key="1">
    <source>
        <dbReference type="ARBA" id="ARBA00000985"/>
    </source>
</evidence>
<accession>A0AAU9D0H2</accession>
<comment type="similarity">
    <text evidence="4">In the N-terminal section; belongs to the lyase 1 family. Argininosuccinate lyase subfamily.</text>
</comment>
<evidence type="ECO:0000313" key="13">
    <source>
        <dbReference type="EMBL" id="BDU49459.1"/>
    </source>
</evidence>
<dbReference type="PROSITE" id="PS00163">
    <property type="entry name" value="FUMARATE_LYASES"/>
    <property type="match status" value="1"/>
</dbReference>
<dbReference type="InterPro" id="IPR022761">
    <property type="entry name" value="Fumarate_lyase_N"/>
</dbReference>
<evidence type="ECO:0000256" key="9">
    <source>
        <dbReference type="ARBA" id="ARBA00023239"/>
    </source>
</evidence>
<dbReference type="InterPro" id="IPR008948">
    <property type="entry name" value="L-Aspartase-like"/>
</dbReference>
<evidence type="ECO:0000259" key="11">
    <source>
        <dbReference type="Pfam" id="PF00206"/>
    </source>
</evidence>
<dbReference type="InterPro" id="IPR000362">
    <property type="entry name" value="Fumarate_lyase_fam"/>
</dbReference>
<dbReference type="Pfam" id="PF00206">
    <property type="entry name" value="Lyase_1"/>
    <property type="match status" value="1"/>
</dbReference>
<feature type="domain" description="Argininosuccinate lyase C-terminal" evidence="12">
    <location>
        <begin position="364"/>
        <end position="431"/>
    </location>
</feature>
<dbReference type="SUPFAM" id="SSF48557">
    <property type="entry name" value="L-aspartase-like"/>
    <property type="match status" value="1"/>
</dbReference>
<evidence type="ECO:0000313" key="14">
    <source>
        <dbReference type="Proteomes" id="UP001321582"/>
    </source>
</evidence>
<dbReference type="FunFam" id="1.10.275.10:FF:000002">
    <property type="entry name" value="Argininosuccinate lyase"/>
    <property type="match status" value="1"/>
</dbReference>
<evidence type="ECO:0000256" key="2">
    <source>
        <dbReference type="ARBA" id="ARBA00004496"/>
    </source>
</evidence>
<feature type="domain" description="Fumarate lyase N-terminal" evidence="11">
    <location>
        <begin position="7"/>
        <end position="301"/>
    </location>
</feature>
<dbReference type="FunFam" id="1.10.40.30:FF:000001">
    <property type="entry name" value="Argininosuccinate lyase"/>
    <property type="match status" value="1"/>
</dbReference>
<keyword evidence="8 10" id="KW-0028">Amino-acid biosynthesis</keyword>
<evidence type="ECO:0000256" key="3">
    <source>
        <dbReference type="ARBA" id="ARBA00004941"/>
    </source>
</evidence>
<dbReference type="Gene3D" id="1.10.275.10">
    <property type="entry name" value="Fumarase/aspartase (N-terminal domain)"/>
    <property type="match status" value="1"/>
</dbReference>
<protein>
    <recommendedName>
        <fullName evidence="5 10">Argininosuccinate lyase</fullName>
        <shortName evidence="10">ASAL</shortName>
        <ecNumber evidence="5 10">4.3.2.1</ecNumber>
    </recommendedName>
    <alternativeName>
        <fullName evidence="10">Arginosuccinase</fullName>
    </alternativeName>
</protein>
<name>A0AAU9D0H2_9FUSO</name>
<evidence type="ECO:0000256" key="4">
    <source>
        <dbReference type="ARBA" id="ARBA00005552"/>
    </source>
</evidence>
<dbReference type="EC" id="4.3.2.1" evidence="5 10"/>
<dbReference type="EMBL" id="AP027059">
    <property type="protein sequence ID" value="BDU49459.1"/>
    <property type="molecule type" value="Genomic_DNA"/>
</dbReference>
<gene>
    <name evidence="10 13" type="primary">argH</name>
    <name evidence="13" type="ORF">HLVA_00280</name>
</gene>
<dbReference type="FunFam" id="1.20.200.10:FF:000006">
    <property type="entry name" value="Argininosuccinate lyase"/>
    <property type="match status" value="1"/>
</dbReference>
<organism evidence="13 14">
    <name type="scientific">Haliovirga abyssi</name>
    <dbReference type="NCBI Taxonomy" id="2996794"/>
    <lineage>
        <taxon>Bacteria</taxon>
        <taxon>Fusobacteriati</taxon>
        <taxon>Fusobacteriota</taxon>
        <taxon>Fusobacteriia</taxon>
        <taxon>Fusobacteriales</taxon>
        <taxon>Haliovirgaceae</taxon>
        <taxon>Haliovirga</taxon>
    </lineage>
</organism>